<name>A0A3E3EGB3_9FIRM</name>
<accession>A0A3E3EGB3</accession>
<dbReference type="AlphaFoldDB" id="A0A3E3EGB3"/>
<dbReference type="Proteomes" id="UP000261032">
    <property type="component" value="Unassembled WGS sequence"/>
</dbReference>
<reference evidence="1 2" key="1">
    <citation type="submission" date="2018-08" db="EMBL/GenBank/DDBJ databases">
        <title>A genome reference for cultivated species of the human gut microbiota.</title>
        <authorList>
            <person name="Zou Y."/>
            <person name="Xue W."/>
            <person name="Luo G."/>
        </authorList>
    </citation>
    <scope>NUCLEOTIDE SEQUENCE [LARGE SCALE GENOMIC DNA]</scope>
    <source>
        <strain evidence="1 2">OM06-4</strain>
    </source>
</reference>
<sequence length="81" mass="9602">MNVNLDLIGLEIKKQVDSLSFDLYNELKKECETYDQIDEKIKKIIKSLIWSGKCNLFFAKYLNEELKIMLEREKSALQIDE</sequence>
<gene>
    <name evidence="1" type="ORF">DXB93_01855</name>
</gene>
<dbReference type="RefSeq" id="WP_117580300.1">
    <property type="nucleotide sequence ID" value="NZ_QUSL01000002.1"/>
</dbReference>
<evidence type="ECO:0000313" key="2">
    <source>
        <dbReference type="Proteomes" id="UP000261032"/>
    </source>
</evidence>
<proteinExistence type="predicted"/>
<organism evidence="1 2">
    <name type="scientific">Thomasclavelia ramosa</name>
    <dbReference type="NCBI Taxonomy" id="1547"/>
    <lineage>
        <taxon>Bacteria</taxon>
        <taxon>Bacillati</taxon>
        <taxon>Bacillota</taxon>
        <taxon>Erysipelotrichia</taxon>
        <taxon>Erysipelotrichales</taxon>
        <taxon>Coprobacillaceae</taxon>
        <taxon>Thomasclavelia</taxon>
    </lineage>
</organism>
<evidence type="ECO:0000313" key="1">
    <source>
        <dbReference type="EMBL" id="RGD86933.1"/>
    </source>
</evidence>
<comment type="caution">
    <text evidence="1">The sequence shown here is derived from an EMBL/GenBank/DDBJ whole genome shotgun (WGS) entry which is preliminary data.</text>
</comment>
<protein>
    <submittedName>
        <fullName evidence="1">Uncharacterized protein</fullName>
    </submittedName>
</protein>
<dbReference type="EMBL" id="QUSL01000002">
    <property type="protein sequence ID" value="RGD86933.1"/>
    <property type="molecule type" value="Genomic_DNA"/>
</dbReference>